<accession>A0A6H1ZSR5</accession>
<evidence type="ECO:0000313" key="2">
    <source>
        <dbReference type="EMBL" id="QJI00516.1"/>
    </source>
</evidence>
<proteinExistence type="predicted"/>
<evidence type="ECO:0000313" key="1">
    <source>
        <dbReference type="EMBL" id="QJA50502.1"/>
    </source>
</evidence>
<gene>
    <name evidence="1" type="ORF">TM448A01786_0012</name>
    <name evidence="2" type="ORF">TM448B01983_0002</name>
</gene>
<dbReference type="AlphaFoldDB" id="A0A6H1ZSR5"/>
<sequence>MTRYDLGNLLSMFTRGLQAAIMNIETGDYEPAKHRLQQMLKSIERLKKREQTDKG</sequence>
<protein>
    <submittedName>
        <fullName evidence="1">Uncharacterized protein</fullName>
    </submittedName>
</protein>
<dbReference type="EMBL" id="MT144199">
    <property type="protein sequence ID" value="QJA50502.1"/>
    <property type="molecule type" value="Genomic_DNA"/>
</dbReference>
<organism evidence="1">
    <name type="scientific">viral metagenome</name>
    <dbReference type="NCBI Taxonomy" id="1070528"/>
    <lineage>
        <taxon>unclassified sequences</taxon>
        <taxon>metagenomes</taxon>
        <taxon>organismal metagenomes</taxon>
    </lineage>
</organism>
<dbReference type="EMBL" id="MT144858">
    <property type="protein sequence ID" value="QJI00516.1"/>
    <property type="molecule type" value="Genomic_DNA"/>
</dbReference>
<name>A0A6H1ZSR5_9ZZZZ</name>
<reference evidence="1" key="1">
    <citation type="submission" date="2020-03" db="EMBL/GenBank/DDBJ databases">
        <title>The deep terrestrial virosphere.</title>
        <authorList>
            <person name="Holmfeldt K."/>
            <person name="Nilsson E."/>
            <person name="Simone D."/>
            <person name="Lopez-Fernandez M."/>
            <person name="Wu X."/>
            <person name="de Brujin I."/>
            <person name="Lundin D."/>
            <person name="Andersson A."/>
            <person name="Bertilsson S."/>
            <person name="Dopson M."/>
        </authorList>
    </citation>
    <scope>NUCLEOTIDE SEQUENCE</scope>
    <source>
        <strain evidence="1">TM448A01786</strain>
        <strain evidence="2">TM448B01983</strain>
    </source>
</reference>